<dbReference type="NCBIfam" id="TIGR00041">
    <property type="entry name" value="DTMP_kinase"/>
    <property type="match status" value="1"/>
</dbReference>
<feature type="domain" description="Thymidylate kinase-like" evidence="14">
    <location>
        <begin position="15"/>
        <end position="210"/>
    </location>
</feature>
<comment type="caution">
    <text evidence="15">The sequence shown here is derived from an EMBL/GenBank/DDBJ whole genome shotgun (WGS) entry which is preliminary data.</text>
</comment>
<dbReference type="CDD" id="cd01672">
    <property type="entry name" value="TMPK"/>
    <property type="match status" value="1"/>
</dbReference>
<comment type="catalytic activity">
    <reaction evidence="10 12">
        <text>dTMP + ATP = dTDP + ADP</text>
        <dbReference type="Rhea" id="RHEA:13517"/>
        <dbReference type="ChEBI" id="CHEBI:30616"/>
        <dbReference type="ChEBI" id="CHEBI:58369"/>
        <dbReference type="ChEBI" id="CHEBI:63528"/>
        <dbReference type="ChEBI" id="CHEBI:456216"/>
        <dbReference type="EC" id="2.7.4.9"/>
    </reaction>
</comment>
<keyword evidence="4 12" id="KW-0808">Transferase</keyword>
<feature type="region of interest" description="Disordered" evidence="13">
    <location>
        <begin position="1"/>
        <end position="20"/>
    </location>
</feature>
<evidence type="ECO:0000256" key="3">
    <source>
        <dbReference type="ARBA" id="ARBA00017144"/>
    </source>
</evidence>
<dbReference type="InterPro" id="IPR018094">
    <property type="entry name" value="Thymidylate_kinase"/>
</dbReference>
<dbReference type="FunFam" id="3.40.50.300:FF:000225">
    <property type="entry name" value="Thymidylate kinase"/>
    <property type="match status" value="1"/>
</dbReference>
<comment type="similarity">
    <text evidence="1 12">Belongs to the thymidylate kinase family.</text>
</comment>
<dbReference type="AlphaFoldDB" id="K2J764"/>
<dbReference type="RefSeq" id="WP_008945670.1">
    <property type="nucleotide sequence ID" value="NZ_AMRL01000024.1"/>
</dbReference>
<dbReference type="Proteomes" id="UP000006746">
    <property type="component" value="Unassembled WGS sequence"/>
</dbReference>
<dbReference type="PANTHER" id="PTHR10344:SF4">
    <property type="entry name" value="UMP-CMP KINASE 2, MITOCHONDRIAL"/>
    <property type="match status" value="1"/>
</dbReference>
<comment type="function">
    <text evidence="11 12">Phosphorylation of dTMP to form dTDP in both de novo and salvage pathways of dTTP synthesis.</text>
</comment>
<keyword evidence="16" id="KW-1185">Reference proteome</keyword>
<evidence type="ECO:0000313" key="16">
    <source>
        <dbReference type="Proteomes" id="UP000006746"/>
    </source>
</evidence>
<dbReference type="GO" id="GO:0006227">
    <property type="term" value="P:dUDP biosynthetic process"/>
    <property type="evidence" value="ECO:0007669"/>
    <property type="project" value="TreeGrafter"/>
</dbReference>
<feature type="binding site" evidence="12">
    <location>
        <begin position="17"/>
        <end position="24"/>
    </location>
    <ligand>
        <name>ATP</name>
        <dbReference type="ChEBI" id="CHEBI:30616"/>
    </ligand>
</feature>
<dbReference type="GO" id="GO:0006235">
    <property type="term" value="P:dTTP biosynthetic process"/>
    <property type="evidence" value="ECO:0007669"/>
    <property type="project" value="UniProtKB-UniRule"/>
</dbReference>
<organism evidence="15 16">
    <name type="scientific">Oceanibaculum indicum P24</name>
    <dbReference type="NCBI Taxonomy" id="1207063"/>
    <lineage>
        <taxon>Bacteria</taxon>
        <taxon>Pseudomonadati</taxon>
        <taxon>Pseudomonadota</taxon>
        <taxon>Alphaproteobacteria</taxon>
        <taxon>Rhodospirillales</taxon>
        <taxon>Oceanibaculaceae</taxon>
        <taxon>Oceanibaculum</taxon>
    </lineage>
</organism>
<evidence type="ECO:0000256" key="8">
    <source>
        <dbReference type="ARBA" id="ARBA00022840"/>
    </source>
</evidence>
<protein>
    <recommendedName>
        <fullName evidence="3 12">Thymidylate kinase</fullName>
        <ecNumber evidence="2 12">2.7.4.9</ecNumber>
    </recommendedName>
    <alternativeName>
        <fullName evidence="9 12">dTMP kinase</fullName>
    </alternativeName>
</protein>
<dbReference type="InterPro" id="IPR039430">
    <property type="entry name" value="Thymidylate_kin-like_dom"/>
</dbReference>
<reference evidence="15 16" key="1">
    <citation type="journal article" date="2012" name="J. Bacteriol.">
        <title>Genome Sequence of Oceanibaculum indicum Type Strain P24.</title>
        <authorList>
            <person name="Lai Q."/>
            <person name="Shao Z."/>
        </authorList>
    </citation>
    <scope>NUCLEOTIDE SEQUENCE [LARGE SCALE GENOMIC DNA]</scope>
    <source>
        <strain evidence="15 16">P24</strain>
    </source>
</reference>
<keyword evidence="6 12" id="KW-0547">Nucleotide-binding</keyword>
<keyword evidence="5 12" id="KW-0545">Nucleotide biosynthesis</keyword>
<evidence type="ECO:0000256" key="5">
    <source>
        <dbReference type="ARBA" id="ARBA00022727"/>
    </source>
</evidence>
<evidence type="ECO:0000256" key="11">
    <source>
        <dbReference type="ARBA" id="ARBA00057735"/>
    </source>
</evidence>
<dbReference type="eggNOG" id="COG0125">
    <property type="taxonomic scope" value="Bacteria"/>
</dbReference>
<dbReference type="PROSITE" id="PS01331">
    <property type="entry name" value="THYMIDYLATE_KINASE"/>
    <property type="match status" value="1"/>
</dbReference>
<evidence type="ECO:0000256" key="9">
    <source>
        <dbReference type="ARBA" id="ARBA00029962"/>
    </source>
</evidence>
<evidence type="ECO:0000313" key="15">
    <source>
        <dbReference type="EMBL" id="EKE70928.1"/>
    </source>
</evidence>
<dbReference type="GO" id="GO:0005829">
    <property type="term" value="C:cytosol"/>
    <property type="evidence" value="ECO:0007669"/>
    <property type="project" value="TreeGrafter"/>
</dbReference>
<gene>
    <name evidence="12" type="primary">tmk</name>
    <name evidence="15" type="ORF">P24_15334</name>
</gene>
<dbReference type="EMBL" id="AMRL01000024">
    <property type="protein sequence ID" value="EKE70928.1"/>
    <property type="molecule type" value="Genomic_DNA"/>
</dbReference>
<dbReference type="GO" id="GO:0006233">
    <property type="term" value="P:dTDP biosynthetic process"/>
    <property type="evidence" value="ECO:0007669"/>
    <property type="project" value="InterPro"/>
</dbReference>
<sequence length="223" mass="24266">MSGNSGTPRGRFITLEGGEGAGKSTQIGRLADWLSSRGIAVETTREPGGAPGAEAIRELIVKGSIERWDAMAEALLMTAARRMHVVQRIHPALEAGRWVICDRFSDSTMAYQGYAHGLGREPVDQLQRIAIGGLKPDLTLILDLPVEAGLARAHARGTQTPGTGEDRFERMGHDFHRRLRDGFLDIARREPERCAVIDATADIDAVADAIRDAVASRFELEKS</sequence>
<dbReference type="PANTHER" id="PTHR10344">
    <property type="entry name" value="THYMIDYLATE KINASE"/>
    <property type="match status" value="1"/>
</dbReference>
<evidence type="ECO:0000256" key="7">
    <source>
        <dbReference type="ARBA" id="ARBA00022777"/>
    </source>
</evidence>
<evidence type="ECO:0000259" key="14">
    <source>
        <dbReference type="Pfam" id="PF02223"/>
    </source>
</evidence>
<evidence type="ECO:0000256" key="4">
    <source>
        <dbReference type="ARBA" id="ARBA00022679"/>
    </source>
</evidence>
<accession>K2J764</accession>
<dbReference type="GO" id="GO:0005524">
    <property type="term" value="F:ATP binding"/>
    <property type="evidence" value="ECO:0007669"/>
    <property type="project" value="UniProtKB-UniRule"/>
</dbReference>
<evidence type="ECO:0000256" key="2">
    <source>
        <dbReference type="ARBA" id="ARBA00012980"/>
    </source>
</evidence>
<keyword evidence="7 12" id="KW-0418">Kinase</keyword>
<dbReference type="Gene3D" id="3.40.50.300">
    <property type="entry name" value="P-loop containing nucleotide triphosphate hydrolases"/>
    <property type="match status" value="1"/>
</dbReference>
<dbReference type="HAMAP" id="MF_00165">
    <property type="entry name" value="Thymidylate_kinase"/>
    <property type="match status" value="1"/>
</dbReference>
<evidence type="ECO:0000256" key="10">
    <source>
        <dbReference type="ARBA" id="ARBA00048743"/>
    </source>
</evidence>
<evidence type="ECO:0000256" key="13">
    <source>
        <dbReference type="SAM" id="MobiDB-lite"/>
    </source>
</evidence>
<dbReference type="Pfam" id="PF02223">
    <property type="entry name" value="Thymidylate_kin"/>
    <property type="match status" value="1"/>
</dbReference>
<dbReference type="InterPro" id="IPR018095">
    <property type="entry name" value="Thymidylate_kin_CS"/>
</dbReference>
<name>K2J764_9PROT</name>
<dbReference type="EC" id="2.7.4.9" evidence="2 12"/>
<evidence type="ECO:0000256" key="12">
    <source>
        <dbReference type="HAMAP-Rule" id="MF_00165"/>
    </source>
</evidence>
<dbReference type="SUPFAM" id="SSF52540">
    <property type="entry name" value="P-loop containing nucleoside triphosphate hydrolases"/>
    <property type="match status" value="1"/>
</dbReference>
<keyword evidence="8 12" id="KW-0067">ATP-binding</keyword>
<evidence type="ECO:0000256" key="6">
    <source>
        <dbReference type="ARBA" id="ARBA00022741"/>
    </source>
</evidence>
<dbReference type="InterPro" id="IPR027417">
    <property type="entry name" value="P-loop_NTPase"/>
</dbReference>
<dbReference type="GO" id="GO:0004798">
    <property type="term" value="F:dTMP kinase activity"/>
    <property type="evidence" value="ECO:0007669"/>
    <property type="project" value="UniProtKB-UniRule"/>
</dbReference>
<proteinExistence type="inferred from homology"/>
<evidence type="ECO:0000256" key="1">
    <source>
        <dbReference type="ARBA" id="ARBA00009776"/>
    </source>
</evidence>
<dbReference type="STRING" id="1207063.P24_15334"/>
<dbReference type="PATRIC" id="fig|1207063.3.peg.3094"/>